<evidence type="ECO:0000313" key="2">
    <source>
        <dbReference type="Proteomes" id="UP000033874"/>
    </source>
</evidence>
<sequence length="101" mass="10124">MTNAVATYYTTPAAAKARIDAFSVVNYSGVAATFSIWLVPTGGTADNTNLLVKDRSVAAGASGRILEAVGQWLGGGGTIQMSASATGSITVLASGIEQTAI</sequence>
<dbReference type="STRING" id="56193.YP76_07065"/>
<organism evidence="1 2">
    <name type="scientific">Sphingobium chungbukense</name>
    <dbReference type="NCBI Taxonomy" id="56193"/>
    <lineage>
        <taxon>Bacteria</taxon>
        <taxon>Pseudomonadati</taxon>
        <taxon>Pseudomonadota</taxon>
        <taxon>Alphaproteobacteria</taxon>
        <taxon>Sphingomonadales</taxon>
        <taxon>Sphingomonadaceae</taxon>
        <taxon>Sphingobium</taxon>
    </lineage>
</organism>
<proteinExistence type="predicted"/>
<dbReference type="AlphaFoldDB" id="A0A0M3AVV3"/>
<dbReference type="Proteomes" id="UP000033874">
    <property type="component" value="Unassembled WGS sequence"/>
</dbReference>
<name>A0A0M3AVV3_9SPHN</name>
<evidence type="ECO:0000313" key="1">
    <source>
        <dbReference type="EMBL" id="KKW93046.1"/>
    </source>
</evidence>
<gene>
    <name evidence="1" type="ORF">YP76_07065</name>
</gene>
<protein>
    <submittedName>
        <fullName evidence="1">Uncharacterized protein</fullName>
    </submittedName>
</protein>
<accession>A0A0M3AVV3</accession>
<comment type="caution">
    <text evidence="1">The sequence shown here is derived from an EMBL/GenBank/DDBJ whole genome shotgun (WGS) entry which is preliminary data.</text>
</comment>
<keyword evidence="2" id="KW-1185">Reference proteome</keyword>
<reference evidence="1 2" key="1">
    <citation type="submission" date="2015-04" db="EMBL/GenBank/DDBJ databases">
        <title>Genome sequence of aromatic hydrocarbons-degrading Sphingobium chungbukense DJ77.</title>
        <authorList>
            <person name="Kim Y.-C."/>
            <person name="Chae J.-C."/>
        </authorList>
    </citation>
    <scope>NUCLEOTIDE SEQUENCE [LARGE SCALE GENOMIC DNA]</scope>
    <source>
        <strain evidence="1 2">DJ77</strain>
    </source>
</reference>
<dbReference type="EMBL" id="LBIC01000003">
    <property type="protein sequence ID" value="KKW93046.1"/>
    <property type="molecule type" value="Genomic_DNA"/>
</dbReference>
<dbReference type="PATRIC" id="fig|56193.3.peg.1463"/>